<dbReference type="OrthoDB" id="164904at2"/>
<evidence type="ECO:0008006" key="3">
    <source>
        <dbReference type="Google" id="ProtNLM"/>
    </source>
</evidence>
<comment type="caution">
    <text evidence="1">The sequence shown here is derived from an EMBL/GenBank/DDBJ whole genome shotgun (WGS) entry which is preliminary data.</text>
</comment>
<keyword evidence="2" id="KW-1185">Reference proteome</keyword>
<gene>
    <name evidence="1" type="ORF">ADL12_43710</name>
</gene>
<evidence type="ECO:0000313" key="1">
    <source>
        <dbReference type="EMBL" id="KUL21888.1"/>
    </source>
</evidence>
<reference evidence="2" key="1">
    <citation type="submission" date="2015-10" db="EMBL/GenBank/DDBJ databases">
        <authorList>
            <person name="Ju K.-S."/>
            <person name="Doroghazi J.R."/>
            <person name="Metcalf W.W."/>
        </authorList>
    </citation>
    <scope>NUCLEOTIDE SEQUENCE [LARGE SCALE GENOMIC DNA]</scope>
    <source>
        <strain evidence="2">NRRL 3151</strain>
    </source>
</reference>
<proteinExistence type="predicted"/>
<name>A0A101J807_9ACTN</name>
<dbReference type="RefSeq" id="WP_062713981.1">
    <property type="nucleotide sequence ID" value="NZ_LLZG01000402.1"/>
</dbReference>
<sequence>MDTIDIPALPYVDEHTTVVAADADTVWHELRHVLDGIFSRGRSVGIVALLGCADRTPSGPRPLTESSTLRGFRVAVAAPGRELALVGRHRFSSYALVFHLEEAGPGRTQVRAETRAGFPGPAGAIYRRLVIGTGGHAFLVRRMLTTVRKRAL</sequence>
<accession>A0A101J807</accession>
<dbReference type="Proteomes" id="UP000053923">
    <property type="component" value="Unassembled WGS sequence"/>
</dbReference>
<organism evidence="1 2">
    <name type="scientific">Streptomyces regalis</name>
    <dbReference type="NCBI Taxonomy" id="68262"/>
    <lineage>
        <taxon>Bacteria</taxon>
        <taxon>Bacillati</taxon>
        <taxon>Actinomycetota</taxon>
        <taxon>Actinomycetes</taxon>
        <taxon>Kitasatosporales</taxon>
        <taxon>Streptomycetaceae</taxon>
        <taxon>Streptomyces</taxon>
    </lineage>
</organism>
<evidence type="ECO:0000313" key="2">
    <source>
        <dbReference type="Proteomes" id="UP000053923"/>
    </source>
</evidence>
<protein>
    <recommendedName>
        <fullName evidence="3">DUF2867 domain-containing protein</fullName>
    </recommendedName>
</protein>
<dbReference type="AlphaFoldDB" id="A0A101J807"/>
<dbReference type="EMBL" id="LLZG01000402">
    <property type="protein sequence ID" value="KUL21888.1"/>
    <property type="molecule type" value="Genomic_DNA"/>
</dbReference>